<dbReference type="Proteomes" id="UP000789860">
    <property type="component" value="Unassembled WGS sequence"/>
</dbReference>
<organism evidence="1 2">
    <name type="scientific">Scutellospora calospora</name>
    <dbReference type="NCBI Taxonomy" id="85575"/>
    <lineage>
        <taxon>Eukaryota</taxon>
        <taxon>Fungi</taxon>
        <taxon>Fungi incertae sedis</taxon>
        <taxon>Mucoromycota</taxon>
        <taxon>Glomeromycotina</taxon>
        <taxon>Glomeromycetes</taxon>
        <taxon>Diversisporales</taxon>
        <taxon>Gigasporaceae</taxon>
        <taxon>Scutellospora</taxon>
    </lineage>
</organism>
<evidence type="ECO:0000313" key="2">
    <source>
        <dbReference type="Proteomes" id="UP000789860"/>
    </source>
</evidence>
<evidence type="ECO:0000313" key="1">
    <source>
        <dbReference type="EMBL" id="CAG8691239.1"/>
    </source>
</evidence>
<protein>
    <submittedName>
        <fullName evidence="1">7064_t:CDS:1</fullName>
    </submittedName>
</protein>
<keyword evidence="2" id="KW-1185">Reference proteome</keyword>
<proteinExistence type="predicted"/>
<gene>
    <name evidence="1" type="ORF">SCALOS_LOCUS10140</name>
</gene>
<feature type="non-terminal residue" evidence="1">
    <location>
        <position position="1"/>
    </location>
</feature>
<reference evidence="1" key="1">
    <citation type="submission" date="2021-06" db="EMBL/GenBank/DDBJ databases">
        <authorList>
            <person name="Kallberg Y."/>
            <person name="Tangrot J."/>
            <person name="Rosling A."/>
        </authorList>
    </citation>
    <scope>NUCLEOTIDE SEQUENCE</scope>
    <source>
        <strain evidence="1">AU212A</strain>
    </source>
</reference>
<accession>A0ACA9P5Y7</accession>
<comment type="caution">
    <text evidence="1">The sequence shown here is derived from an EMBL/GenBank/DDBJ whole genome shotgun (WGS) entry which is preliminary data.</text>
</comment>
<dbReference type="EMBL" id="CAJVPM010035866">
    <property type="protein sequence ID" value="CAG8691239.1"/>
    <property type="molecule type" value="Genomic_DNA"/>
</dbReference>
<name>A0ACA9P5Y7_9GLOM</name>
<sequence length="43" mass="5180">IQQERNIDTYSPKPKPNKTKRIARQIETIHYSLEKAKRPNPYK</sequence>